<name>A0A378A7X9_KLEPO</name>
<dbReference type="InterPro" id="IPR019734">
    <property type="entry name" value="TPR_rpt"/>
</dbReference>
<evidence type="ECO:0000313" key="3">
    <source>
        <dbReference type="EMBL" id="STV02522.1"/>
    </source>
</evidence>
<evidence type="ECO:0000313" key="4">
    <source>
        <dbReference type="Proteomes" id="UP000254487"/>
    </source>
</evidence>
<dbReference type="InterPro" id="IPR033396">
    <property type="entry name" value="DUF5107"/>
</dbReference>
<dbReference type="Pfam" id="PF17128">
    <property type="entry name" value="DUF5107"/>
    <property type="match status" value="1"/>
</dbReference>
<dbReference type="SMART" id="SM00028">
    <property type="entry name" value="TPR"/>
    <property type="match status" value="6"/>
</dbReference>
<reference evidence="3 4" key="1">
    <citation type="submission" date="2018-06" db="EMBL/GenBank/DDBJ databases">
        <authorList>
            <consortium name="Pathogen Informatics"/>
            <person name="Doyle S."/>
        </authorList>
    </citation>
    <scope>NUCLEOTIDE SEQUENCE [LARGE SCALE GENOMIC DNA]</scope>
    <source>
        <strain evidence="3 4">NCTC10313</strain>
    </source>
</reference>
<dbReference type="PANTHER" id="PTHR12558:SF33">
    <property type="entry name" value="BLL7664 PROTEIN"/>
    <property type="match status" value="1"/>
</dbReference>
<keyword evidence="3" id="KW-0808">Transferase</keyword>
<feature type="repeat" description="TPR" evidence="1">
    <location>
        <begin position="555"/>
        <end position="588"/>
    </location>
</feature>
<feature type="domain" description="DUF5107" evidence="2">
    <location>
        <begin position="30"/>
        <end position="139"/>
    </location>
</feature>
<dbReference type="Gene3D" id="1.25.40.10">
    <property type="entry name" value="Tetratricopeptide repeat domain"/>
    <property type="match status" value="3"/>
</dbReference>
<organism evidence="3 4">
    <name type="scientific">Klebsiella pneumoniae subsp. ozaenae</name>
    <dbReference type="NCBI Taxonomy" id="574"/>
    <lineage>
        <taxon>Bacteria</taxon>
        <taxon>Pseudomonadati</taxon>
        <taxon>Pseudomonadota</taxon>
        <taxon>Gammaproteobacteria</taxon>
        <taxon>Enterobacterales</taxon>
        <taxon>Enterobacteriaceae</taxon>
        <taxon>Klebsiella/Raoultella group</taxon>
        <taxon>Klebsiella</taxon>
        <taxon>Klebsiella pneumoniae complex</taxon>
    </lineage>
</organism>
<dbReference type="SUPFAM" id="SSF48452">
    <property type="entry name" value="TPR-like"/>
    <property type="match status" value="2"/>
</dbReference>
<evidence type="ECO:0000256" key="1">
    <source>
        <dbReference type="PROSITE-ProRule" id="PRU00339"/>
    </source>
</evidence>
<gene>
    <name evidence="3" type="primary">yphG_1</name>
    <name evidence="3" type="ORF">NCTC10313_05261</name>
</gene>
<dbReference type="EMBL" id="UGLW01000003">
    <property type="protein sequence ID" value="STV02522.1"/>
    <property type="molecule type" value="Genomic_DNA"/>
</dbReference>
<dbReference type="STRING" id="1218098.GCA_001598715_01524"/>
<dbReference type="Pfam" id="PF13432">
    <property type="entry name" value="TPR_16"/>
    <property type="match status" value="4"/>
</dbReference>
<dbReference type="PROSITE" id="PS50005">
    <property type="entry name" value="TPR"/>
    <property type="match status" value="1"/>
</dbReference>
<evidence type="ECO:0000259" key="2">
    <source>
        <dbReference type="Pfam" id="PF17128"/>
    </source>
</evidence>
<dbReference type="GO" id="GO:0016740">
    <property type="term" value="F:transferase activity"/>
    <property type="evidence" value="ECO:0007669"/>
    <property type="project" value="UniProtKB-KW"/>
</dbReference>
<dbReference type="PANTHER" id="PTHR12558">
    <property type="entry name" value="CELL DIVISION CYCLE 16,23,27"/>
    <property type="match status" value="1"/>
</dbReference>
<accession>A0A378A7X9</accession>
<dbReference type="InterPro" id="IPR011990">
    <property type="entry name" value="TPR-like_helical_dom_sf"/>
</dbReference>
<proteinExistence type="predicted"/>
<keyword evidence="1" id="KW-0802">TPR repeat</keyword>
<sequence length="902" mass="101327">MVGQPCSKSGDAHQSVFPPDVTAVFDHGKRDVSAFPIATGTYYKVDYSAGVDISRYKNVPVPTSYMAEKSDYDFVGAYHHDERGGLLHVADHHVSPGKKQWSWGYGDFGQAWDRNLTDENGPYIELMTGVFTDNQPDFTWLAPYEEKVFVQNFLPYSELGMVQNANTQLALKLVRESGQLLLGVYAIAPLNHIVVEVSADHQPLYETQLTLKPGESWQQTLPENGVGRLTLKVKTAENQPLLDYQEHITQQTPLPEPAIAPALPEAIHNGDELYFIGQHLEQYNHASRYAGDYYRRAVELDPQDYRNNVALGTLAFNSADWALAEQCARAALQRAHRLNKNPRDGEASMLLASVLERMGDDAGAWDHYYKASWSGNCRDAAWWSLARQAMKRGDVADALEKVNTSLRFNASNPLAMGLKALALANSGQKKAALEFIFASLEQYPLSYPLHCARWMIERSDDARETLLRITGRRGVNASLLAGWLLSIGQTSAVKEVLAVLDSQEALPMLWRASLSDDANERQQFIAAAEHCHAHNVRFPNSLDEVQMLQSLGDSAFARYLLGCFWYSKRRYDEAVSCWRETLEKSPDYAPAHRLLGVYSWNKQQDATQALAYLQRAVALEPDNARFLFELDFLQKLLARPVHERLTTLVERKAVVLKRDDLTAELLSLWNASGHYADAAAILDTRVFHPWEGGEGKITGQYLLNQLHRALQFIERGAFKQATDCLKAALRYPDNLGEGRLPGQTDNDIWYLLGYCAEQAGDAQQAAEYYQLARQGGSTLDAGRYYNDQPADYLFWQGIALRKSGNPAQAEQHFRHFIDWAAQHRDDVPQVDFFAVSLPDLVVLDVSAQQRHLQHCLFIEALGHLGLGNVSACQQRMQQLLQINPAHDKAHLIRHALQSGIFS</sequence>
<dbReference type="AlphaFoldDB" id="A0A378A7X9"/>
<protein>
    <submittedName>
        <fullName evidence="3">Putative transferase</fullName>
    </submittedName>
</protein>
<dbReference type="Proteomes" id="UP000254487">
    <property type="component" value="Unassembled WGS sequence"/>
</dbReference>